<dbReference type="GO" id="GO:0000271">
    <property type="term" value="P:polysaccharide biosynthetic process"/>
    <property type="evidence" value="ECO:0007669"/>
    <property type="project" value="UniProtKB-KW"/>
</dbReference>
<evidence type="ECO:0000313" key="11">
    <source>
        <dbReference type="Proteomes" id="UP000646579"/>
    </source>
</evidence>
<feature type="transmembrane region" description="Helical" evidence="8">
    <location>
        <begin position="66"/>
        <end position="88"/>
    </location>
</feature>
<keyword evidence="6 8" id="KW-0472">Membrane</keyword>
<dbReference type="Pfam" id="PF02397">
    <property type="entry name" value="Bac_transf"/>
    <property type="match status" value="1"/>
</dbReference>
<feature type="transmembrane region" description="Helical" evidence="8">
    <location>
        <begin position="128"/>
        <end position="149"/>
    </location>
</feature>
<keyword evidence="5 8" id="KW-1133">Transmembrane helix</keyword>
<dbReference type="EMBL" id="BMZE01000001">
    <property type="protein sequence ID" value="GHA12159.1"/>
    <property type="molecule type" value="Genomic_DNA"/>
</dbReference>
<comment type="caution">
    <text evidence="10">The sequence shown here is derived from an EMBL/GenBank/DDBJ whole genome shotgun (WGS) entry which is preliminary data.</text>
</comment>
<dbReference type="InterPro" id="IPR017475">
    <property type="entry name" value="EPS_sugar_tfrase"/>
</dbReference>
<evidence type="ECO:0000256" key="4">
    <source>
        <dbReference type="ARBA" id="ARBA00022692"/>
    </source>
</evidence>
<feature type="transmembrane region" description="Helical" evidence="8">
    <location>
        <begin position="301"/>
        <end position="322"/>
    </location>
</feature>
<evidence type="ECO:0000256" key="2">
    <source>
        <dbReference type="ARBA" id="ARBA00006464"/>
    </source>
</evidence>
<feature type="transmembrane region" description="Helical" evidence="8">
    <location>
        <begin position="26"/>
        <end position="54"/>
    </location>
</feature>
<dbReference type="GO" id="GO:0089702">
    <property type="term" value="F:undecaprenyl-phosphate glucose phosphotransferase activity"/>
    <property type="evidence" value="ECO:0007669"/>
    <property type="project" value="TreeGrafter"/>
</dbReference>
<feature type="domain" description="Bacterial sugar transferase" evidence="9">
    <location>
        <begin position="296"/>
        <end position="478"/>
    </location>
</feature>
<evidence type="ECO:0000256" key="6">
    <source>
        <dbReference type="ARBA" id="ARBA00023136"/>
    </source>
</evidence>
<evidence type="ECO:0000256" key="7">
    <source>
        <dbReference type="ARBA" id="ARBA00023169"/>
    </source>
</evidence>
<organism evidence="10 11">
    <name type="scientific">Devosia pacifica</name>
    <dbReference type="NCBI Taxonomy" id="1335967"/>
    <lineage>
        <taxon>Bacteria</taxon>
        <taxon>Pseudomonadati</taxon>
        <taxon>Pseudomonadota</taxon>
        <taxon>Alphaproteobacteria</taxon>
        <taxon>Hyphomicrobiales</taxon>
        <taxon>Devosiaceae</taxon>
        <taxon>Devosia</taxon>
    </lineage>
</organism>
<protein>
    <recommendedName>
        <fullName evidence="9">Bacterial sugar transferase domain-containing protein</fullName>
    </recommendedName>
</protein>
<proteinExistence type="inferred from homology"/>
<comment type="subcellular location">
    <subcellularLocation>
        <location evidence="1">Membrane</location>
        <topology evidence="1">Multi-pass membrane protein</topology>
    </subcellularLocation>
</comment>
<dbReference type="Proteomes" id="UP000646579">
    <property type="component" value="Unassembled WGS sequence"/>
</dbReference>
<dbReference type="GO" id="GO:0016020">
    <property type="term" value="C:membrane"/>
    <property type="evidence" value="ECO:0007669"/>
    <property type="project" value="UniProtKB-SubCell"/>
</dbReference>
<evidence type="ECO:0000256" key="5">
    <source>
        <dbReference type="ARBA" id="ARBA00022989"/>
    </source>
</evidence>
<feature type="transmembrane region" description="Helical" evidence="8">
    <location>
        <begin position="100"/>
        <end position="122"/>
    </location>
</feature>
<dbReference type="InterPro" id="IPR003362">
    <property type="entry name" value="Bact_transf"/>
</dbReference>
<dbReference type="PANTHER" id="PTHR30576">
    <property type="entry name" value="COLANIC BIOSYNTHESIS UDP-GLUCOSE LIPID CARRIER TRANSFERASE"/>
    <property type="match status" value="1"/>
</dbReference>
<evidence type="ECO:0000313" key="10">
    <source>
        <dbReference type="EMBL" id="GHA12159.1"/>
    </source>
</evidence>
<keyword evidence="3" id="KW-0808">Transferase</keyword>
<dbReference type="GO" id="GO:0009242">
    <property type="term" value="P:colanic acid biosynthetic process"/>
    <property type="evidence" value="ECO:0007669"/>
    <property type="project" value="TreeGrafter"/>
</dbReference>
<name>A0A918RUZ5_9HYPH</name>
<dbReference type="NCBIfam" id="TIGR03025">
    <property type="entry name" value="EPS_sugtrans"/>
    <property type="match status" value="1"/>
</dbReference>
<gene>
    <name evidence="10" type="ORF">GCM10007989_03230</name>
</gene>
<evidence type="ECO:0000256" key="8">
    <source>
        <dbReference type="SAM" id="Phobius"/>
    </source>
</evidence>
<dbReference type="RefSeq" id="WP_189422770.1">
    <property type="nucleotide sequence ID" value="NZ_BMZE01000001.1"/>
</dbReference>
<comment type="similarity">
    <text evidence="2">Belongs to the bacterial sugar transferase family.</text>
</comment>
<sequence>MALSDFTPTRVQRRAFSAPAVITDRLVLCLSIAALESLAVFALFGIAALSYHVVVLHQTVATFDSALYVTYGALGAAIYAGFAAYSASGLLEIAMTPERVFRQVLSACTTSVALVLLAAFLVGQVEDFSRASLTLGYLASLPVMSLLRLRLHGAIANRISQGQLSYESVGIIGTRQAVSGFLGRADVKLQGHRVESALYLEEAQDAGGEIDAVVVTEFAKTLLKGGTDQIILVGDISELDKFAPILTELRRYALNLLFAPSLNDKTLKFIDVITFGPNNVLRFVRPPMNESSVLLKRTMDLVLAAIGLFVLMPLFALVALAIKLETRGPVLYRQARRGFNGEPFLIWKFRSMRVTESGYAMQQAQRNDPRITRVGRILRQTSIDELPQLVNVVLGQMSLVGPRPHAISHDDELSRELDVYAHRHRVRPGITGWAQVNGFRGETSQRAQLEGRVEHDLHYIENWSLLFDFWILVLTVFSPMARSNAR</sequence>
<dbReference type="PANTHER" id="PTHR30576:SF21">
    <property type="entry name" value="UDP-GLUCOSE:UNDECAPRENYL-PHOSPHATE GLUCOSE-1-PHOSPHATE TRANSFERASE"/>
    <property type="match status" value="1"/>
</dbReference>
<evidence type="ECO:0000256" key="3">
    <source>
        <dbReference type="ARBA" id="ARBA00022679"/>
    </source>
</evidence>
<keyword evidence="11" id="KW-1185">Reference proteome</keyword>
<evidence type="ECO:0000259" key="9">
    <source>
        <dbReference type="Pfam" id="PF02397"/>
    </source>
</evidence>
<dbReference type="AlphaFoldDB" id="A0A918RUZ5"/>
<reference evidence="10" key="1">
    <citation type="journal article" date="2014" name="Int. J. Syst. Evol. Microbiol.">
        <title>Complete genome sequence of Corynebacterium casei LMG S-19264T (=DSM 44701T), isolated from a smear-ripened cheese.</title>
        <authorList>
            <consortium name="US DOE Joint Genome Institute (JGI-PGF)"/>
            <person name="Walter F."/>
            <person name="Albersmeier A."/>
            <person name="Kalinowski J."/>
            <person name="Ruckert C."/>
        </authorList>
    </citation>
    <scope>NUCLEOTIDE SEQUENCE</scope>
    <source>
        <strain evidence="10">KCTC 32437</strain>
    </source>
</reference>
<keyword evidence="7" id="KW-0270">Exopolysaccharide synthesis</keyword>
<keyword evidence="4 8" id="KW-0812">Transmembrane</keyword>
<accession>A0A918RUZ5</accession>
<reference evidence="10" key="2">
    <citation type="submission" date="2020-09" db="EMBL/GenBank/DDBJ databases">
        <authorList>
            <person name="Sun Q."/>
            <person name="Kim S."/>
        </authorList>
    </citation>
    <scope>NUCLEOTIDE SEQUENCE</scope>
    <source>
        <strain evidence="10">KCTC 32437</strain>
    </source>
</reference>
<evidence type="ECO:0000256" key="1">
    <source>
        <dbReference type="ARBA" id="ARBA00004141"/>
    </source>
</evidence>